<dbReference type="InterPro" id="IPR029044">
    <property type="entry name" value="Nucleotide-diphossugar_trans"/>
</dbReference>
<feature type="transmembrane region" description="Helical" evidence="8">
    <location>
        <begin position="334"/>
        <end position="351"/>
    </location>
</feature>
<sequence length="375" mass="42618">MDISIIIPTYNEGTNVQTMVSRLTKVILPLNRTFEILFMDDSTDDTPQQLGALSEKYPFVNYIHRVDMRGLASAVTDGLKNARGSILIVMDSDLQHPPELIPDLLNKINEGYQMVIPSRFIAGGNDGGLNYYRKLVSWTARIIARLTLKRLRKTTDPTSGFFAVRKSALEGKEFHPIGWKIMLEIIVRANIDQIAEIPYHFQARDLGSSKMNAAEQLKYLIHLFKLILESEEDRRFYLFCLVGSSGVVINLLVYKLMLSMGMPIMYAFLISSLISILSNYLLNNAFTWRMRHKRKSRFSWFERMVKYVIVSIASLCVSSGVLSSAHYLLHLSPMLSGMTGIAASVIINFVVNDKWTFTTSKKNLSDKTVMQHVEK</sequence>
<keyword evidence="6 8" id="KW-1133">Transmembrane helix</keyword>
<dbReference type="EC" id="2.4.-.-" evidence="11"/>
<reference evidence="12" key="1">
    <citation type="journal article" date="2019" name="Int. J. Syst. Evol. Microbiol.">
        <title>The Global Catalogue of Microorganisms (GCM) 10K type strain sequencing project: providing services to taxonomists for standard genome sequencing and annotation.</title>
        <authorList>
            <consortium name="The Broad Institute Genomics Platform"/>
            <consortium name="The Broad Institute Genome Sequencing Center for Infectious Disease"/>
            <person name="Wu L."/>
            <person name="Ma J."/>
        </authorList>
    </citation>
    <scope>NUCLEOTIDE SEQUENCE [LARGE SCALE GENOMIC DNA]</scope>
    <source>
        <strain evidence="12">TISTR 2466</strain>
    </source>
</reference>
<dbReference type="Pfam" id="PF04138">
    <property type="entry name" value="GtrA_DPMS_TM"/>
    <property type="match status" value="1"/>
</dbReference>
<dbReference type="Proteomes" id="UP001597399">
    <property type="component" value="Unassembled WGS sequence"/>
</dbReference>
<dbReference type="CDD" id="cd06442">
    <property type="entry name" value="DPM1_like"/>
    <property type="match status" value="1"/>
</dbReference>
<dbReference type="EMBL" id="JBHUMQ010000027">
    <property type="protein sequence ID" value="MFD2694548.1"/>
    <property type="molecule type" value="Genomic_DNA"/>
</dbReference>
<keyword evidence="12" id="KW-1185">Reference proteome</keyword>
<dbReference type="PANTHER" id="PTHR43398:SF1">
    <property type="entry name" value="DOLICHOL-PHOSPHATE MANNOSYLTRANSFERASE SUBUNIT 1"/>
    <property type="match status" value="1"/>
</dbReference>
<protein>
    <submittedName>
        <fullName evidence="11">Glycosyltransferase</fullName>
        <ecNumber evidence="11">2.4.-.-</ecNumber>
    </submittedName>
</protein>
<evidence type="ECO:0000313" key="12">
    <source>
        <dbReference type="Proteomes" id="UP001597399"/>
    </source>
</evidence>
<feature type="transmembrane region" description="Helical" evidence="8">
    <location>
        <begin position="264"/>
        <end position="286"/>
    </location>
</feature>
<organism evidence="11 12">
    <name type="scientific">Sporolactobacillus shoreicorticis</name>
    <dbReference type="NCBI Taxonomy" id="1923877"/>
    <lineage>
        <taxon>Bacteria</taxon>
        <taxon>Bacillati</taxon>
        <taxon>Bacillota</taxon>
        <taxon>Bacilli</taxon>
        <taxon>Bacillales</taxon>
        <taxon>Sporolactobacillaceae</taxon>
        <taxon>Sporolactobacillus</taxon>
    </lineage>
</organism>
<keyword evidence="7 8" id="KW-0472">Membrane</keyword>
<dbReference type="InterPro" id="IPR007267">
    <property type="entry name" value="GtrA_DPMS_TM"/>
</dbReference>
<comment type="subcellular location">
    <subcellularLocation>
        <location evidence="1">Membrane</location>
        <topology evidence="1">Multi-pass membrane protein</topology>
    </subcellularLocation>
</comment>
<dbReference type="Pfam" id="PF00535">
    <property type="entry name" value="Glycos_transf_2"/>
    <property type="match status" value="1"/>
</dbReference>
<keyword evidence="4 11" id="KW-0808">Transferase</keyword>
<proteinExistence type="inferred from homology"/>
<evidence type="ECO:0000256" key="7">
    <source>
        <dbReference type="ARBA" id="ARBA00023136"/>
    </source>
</evidence>
<accession>A0ABW5S4M7</accession>
<dbReference type="InterPro" id="IPR039528">
    <property type="entry name" value="DPM1-like"/>
</dbReference>
<comment type="caution">
    <text evidence="11">The sequence shown here is derived from an EMBL/GenBank/DDBJ whole genome shotgun (WGS) entry which is preliminary data.</text>
</comment>
<evidence type="ECO:0000256" key="6">
    <source>
        <dbReference type="ARBA" id="ARBA00022989"/>
    </source>
</evidence>
<keyword evidence="3 11" id="KW-0328">Glycosyltransferase</keyword>
<feature type="transmembrane region" description="Helical" evidence="8">
    <location>
        <begin position="236"/>
        <end position="258"/>
    </location>
</feature>
<evidence type="ECO:0000259" key="9">
    <source>
        <dbReference type="Pfam" id="PF00535"/>
    </source>
</evidence>
<evidence type="ECO:0000256" key="8">
    <source>
        <dbReference type="SAM" id="Phobius"/>
    </source>
</evidence>
<keyword evidence="5 8" id="KW-0812">Transmembrane</keyword>
<evidence type="ECO:0000256" key="5">
    <source>
        <dbReference type="ARBA" id="ARBA00022692"/>
    </source>
</evidence>
<dbReference type="InterPro" id="IPR001173">
    <property type="entry name" value="Glyco_trans_2-like"/>
</dbReference>
<name>A0ABW5S4M7_9BACL</name>
<evidence type="ECO:0000256" key="2">
    <source>
        <dbReference type="ARBA" id="ARBA00006739"/>
    </source>
</evidence>
<evidence type="ECO:0000256" key="1">
    <source>
        <dbReference type="ARBA" id="ARBA00004141"/>
    </source>
</evidence>
<dbReference type="RefSeq" id="WP_253062254.1">
    <property type="nucleotide sequence ID" value="NZ_JAMXWM010000012.1"/>
</dbReference>
<dbReference type="PANTHER" id="PTHR43398">
    <property type="entry name" value="DOLICHOL-PHOSPHATE MANNOSYLTRANSFERASE SUBUNIT 1"/>
    <property type="match status" value="1"/>
</dbReference>
<feature type="domain" description="GtrA/DPMS transmembrane" evidence="10">
    <location>
        <begin position="239"/>
        <end position="357"/>
    </location>
</feature>
<evidence type="ECO:0000256" key="3">
    <source>
        <dbReference type="ARBA" id="ARBA00022676"/>
    </source>
</evidence>
<comment type="similarity">
    <text evidence="2">Belongs to the glycosyltransferase 2 family.</text>
</comment>
<evidence type="ECO:0000256" key="4">
    <source>
        <dbReference type="ARBA" id="ARBA00022679"/>
    </source>
</evidence>
<feature type="domain" description="Glycosyltransferase 2-like" evidence="9">
    <location>
        <begin position="4"/>
        <end position="170"/>
    </location>
</feature>
<dbReference type="Gene3D" id="3.90.550.10">
    <property type="entry name" value="Spore Coat Polysaccharide Biosynthesis Protein SpsA, Chain A"/>
    <property type="match status" value="1"/>
</dbReference>
<dbReference type="GO" id="GO:0016757">
    <property type="term" value="F:glycosyltransferase activity"/>
    <property type="evidence" value="ECO:0007669"/>
    <property type="project" value="UniProtKB-KW"/>
</dbReference>
<evidence type="ECO:0000313" key="11">
    <source>
        <dbReference type="EMBL" id="MFD2694548.1"/>
    </source>
</evidence>
<evidence type="ECO:0000259" key="10">
    <source>
        <dbReference type="Pfam" id="PF04138"/>
    </source>
</evidence>
<feature type="transmembrane region" description="Helical" evidence="8">
    <location>
        <begin position="307"/>
        <end position="328"/>
    </location>
</feature>
<gene>
    <name evidence="11" type="ORF">ACFSUE_13070</name>
</gene>
<dbReference type="SUPFAM" id="SSF53448">
    <property type="entry name" value="Nucleotide-diphospho-sugar transferases"/>
    <property type="match status" value="1"/>
</dbReference>